<gene>
    <name evidence="5" type="ORF">L798_13516</name>
</gene>
<dbReference type="InParanoid" id="A0A067QU18"/>
<feature type="compositionally biased region" description="Basic residues" evidence="4">
    <location>
        <begin position="73"/>
        <end position="82"/>
    </location>
</feature>
<accession>A0A067QU18</accession>
<keyword evidence="3" id="KW-0539">Nucleus</keyword>
<evidence type="ECO:0000313" key="5">
    <source>
        <dbReference type="EMBL" id="KDR12463.1"/>
    </source>
</evidence>
<protein>
    <recommendedName>
        <fullName evidence="7">Transcription termination factor 1</fullName>
    </recommendedName>
</protein>
<keyword evidence="6" id="KW-1185">Reference proteome</keyword>
<evidence type="ECO:0000256" key="4">
    <source>
        <dbReference type="SAM" id="MobiDB-lite"/>
    </source>
</evidence>
<feature type="compositionally biased region" description="Basic and acidic residues" evidence="4">
    <location>
        <begin position="83"/>
        <end position="98"/>
    </location>
</feature>
<dbReference type="EMBL" id="KK853018">
    <property type="protein sequence ID" value="KDR12463.1"/>
    <property type="molecule type" value="Genomic_DNA"/>
</dbReference>
<name>A0A067QU18_ZOONE</name>
<sequence length="504" mass="59703">MLEECTEELKIGHICKKNRKRKKASVEDWNTESVLPKSRVNYEDETMEKGETILSSVNINGLQEPCDRDFIPGKHKKKKRGHTRDQNSSEFHNTKESENVTMSECCEDLERTEEGFEKLPSHEQGDEAEETYRAVLAEADFDPELSYVLRKKLTDTEIVVPVDVPASHCVETRLTHVPTEGQRELLANLGVQLKSKKFTPVEDSVICENWERFSREYGFEDTAPFMLLGQKFFPMKYSERKHFVQYLGSGLPHRTLYSIYARFRTLYRPHVKGKFTEAENYLIMRHLSKGDDKNAFSTLANLLNRDRLSVYKRYKWLQQEQSGQGRITWNLQKVEMVIKSLLKVTGLKDVNDLYHKHITSMDWRKVEKDCGINAEYVRDIWRNKLSTQLFCPEPIYLQEIRIKLIMRLYMDRVKWWQDISWADIAKDFGVGPMFLWGIFRKLLKKCYPYKDWDYFRTHFRATIKDLKKRHIPLLENDAKCYRLQRLRMGQDGKLFVLEEDNYLV</sequence>
<comment type="subcellular location">
    <subcellularLocation>
        <location evidence="1">Nucleus</location>
    </subcellularLocation>
</comment>
<dbReference type="PANTHER" id="PTHR46380">
    <property type="entry name" value="CYCLIN-D-BINDING MYB-LIKE TRANSCRIPTION FACTOR 1"/>
    <property type="match status" value="1"/>
</dbReference>
<dbReference type="GO" id="GO:0000981">
    <property type="term" value="F:DNA-binding transcription factor activity, RNA polymerase II-specific"/>
    <property type="evidence" value="ECO:0007669"/>
    <property type="project" value="TreeGrafter"/>
</dbReference>
<dbReference type="Proteomes" id="UP000027135">
    <property type="component" value="Unassembled WGS sequence"/>
</dbReference>
<dbReference type="OMA" id="VICENWE"/>
<dbReference type="AlphaFoldDB" id="A0A067QU18"/>
<evidence type="ECO:0000256" key="1">
    <source>
        <dbReference type="ARBA" id="ARBA00004123"/>
    </source>
</evidence>
<feature type="region of interest" description="Disordered" evidence="4">
    <location>
        <begin position="65"/>
        <end position="101"/>
    </location>
</feature>
<proteinExistence type="predicted"/>
<dbReference type="OrthoDB" id="5812619at2759"/>
<evidence type="ECO:0000313" key="6">
    <source>
        <dbReference type="Proteomes" id="UP000027135"/>
    </source>
</evidence>
<dbReference type="STRING" id="136037.A0A067QU18"/>
<dbReference type="InterPro" id="IPR051651">
    <property type="entry name" value="DMTF1_DNA-bind_reg"/>
</dbReference>
<dbReference type="PANTHER" id="PTHR46380:SF2">
    <property type="entry name" value="CYCLIN-D-BINDING MYB-LIKE TRANSCRIPTION FACTOR 1"/>
    <property type="match status" value="1"/>
</dbReference>
<dbReference type="GO" id="GO:0000978">
    <property type="term" value="F:RNA polymerase II cis-regulatory region sequence-specific DNA binding"/>
    <property type="evidence" value="ECO:0007669"/>
    <property type="project" value="TreeGrafter"/>
</dbReference>
<keyword evidence="2" id="KW-0238">DNA-binding</keyword>
<evidence type="ECO:0000256" key="2">
    <source>
        <dbReference type="ARBA" id="ARBA00023125"/>
    </source>
</evidence>
<evidence type="ECO:0008006" key="7">
    <source>
        <dbReference type="Google" id="ProtNLM"/>
    </source>
</evidence>
<organism evidence="5 6">
    <name type="scientific">Zootermopsis nevadensis</name>
    <name type="common">Dampwood termite</name>
    <dbReference type="NCBI Taxonomy" id="136037"/>
    <lineage>
        <taxon>Eukaryota</taxon>
        <taxon>Metazoa</taxon>
        <taxon>Ecdysozoa</taxon>
        <taxon>Arthropoda</taxon>
        <taxon>Hexapoda</taxon>
        <taxon>Insecta</taxon>
        <taxon>Pterygota</taxon>
        <taxon>Neoptera</taxon>
        <taxon>Polyneoptera</taxon>
        <taxon>Dictyoptera</taxon>
        <taxon>Blattodea</taxon>
        <taxon>Blattoidea</taxon>
        <taxon>Termitoidae</taxon>
        <taxon>Termopsidae</taxon>
        <taxon>Zootermopsis</taxon>
    </lineage>
</organism>
<dbReference type="GO" id="GO:0005634">
    <property type="term" value="C:nucleus"/>
    <property type="evidence" value="ECO:0007669"/>
    <property type="project" value="UniProtKB-SubCell"/>
</dbReference>
<evidence type="ECO:0000256" key="3">
    <source>
        <dbReference type="ARBA" id="ARBA00023242"/>
    </source>
</evidence>
<dbReference type="eggNOG" id="ENOG502S9PH">
    <property type="taxonomic scope" value="Eukaryota"/>
</dbReference>
<reference evidence="5 6" key="1">
    <citation type="journal article" date="2014" name="Nat. Commun.">
        <title>Molecular traces of alternative social organization in a termite genome.</title>
        <authorList>
            <person name="Terrapon N."/>
            <person name="Li C."/>
            <person name="Robertson H.M."/>
            <person name="Ji L."/>
            <person name="Meng X."/>
            <person name="Booth W."/>
            <person name="Chen Z."/>
            <person name="Childers C.P."/>
            <person name="Glastad K.M."/>
            <person name="Gokhale K."/>
            <person name="Gowin J."/>
            <person name="Gronenberg W."/>
            <person name="Hermansen R.A."/>
            <person name="Hu H."/>
            <person name="Hunt B.G."/>
            <person name="Huylmans A.K."/>
            <person name="Khalil S.M."/>
            <person name="Mitchell R.D."/>
            <person name="Munoz-Torres M.C."/>
            <person name="Mustard J.A."/>
            <person name="Pan H."/>
            <person name="Reese J.T."/>
            <person name="Scharf M.E."/>
            <person name="Sun F."/>
            <person name="Vogel H."/>
            <person name="Xiao J."/>
            <person name="Yang W."/>
            <person name="Yang Z."/>
            <person name="Yang Z."/>
            <person name="Zhou J."/>
            <person name="Zhu J."/>
            <person name="Brent C.S."/>
            <person name="Elsik C.G."/>
            <person name="Goodisman M.A."/>
            <person name="Liberles D.A."/>
            <person name="Roe R.M."/>
            <person name="Vargo E.L."/>
            <person name="Vilcinskas A."/>
            <person name="Wang J."/>
            <person name="Bornberg-Bauer E."/>
            <person name="Korb J."/>
            <person name="Zhang G."/>
            <person name="Liebig J."/>
        </authorList>
    </citation>
    <scope>NUCLEOTIDE SEQUENCE [LARGE SCALE GENOMIC DNA]</scope>
    <source>
        <tissue evidence="5">Whole organism</tissue>
    </source>
</reference>